<gene>
    <name evidence="1" type="ORF">C7T94_14105</name>
</gene>
<dbReference type="RefSeq" id="WP_107215926.1">
    <property type="nucleotide sequence ID" value="NZ_KZ686269.1"/>
</dbReference>
<dbReference type="EMBL" id="PYLS01000005">
    <property type="protein sequence ID" value="PST83663.1"/>
    <property type="molecule type" value="Genomic_DNA"/>
</dbReference>
<evidence type="ECO:0008006" key="3">
    <source>
        <dbReference type="Google" id="ProtNLM"/>
    </source>
</evidence>
<accession>A0A2T3HMP0</accession>
<organism evidence="1 2">
    <name type="scientific">Pedobacter yulinensis</name>
    <dbReference type="NCBI Taxonomy" id="2126353"/>
    <lineage>
        <taxon>Bacteria</taxon>
        <taxon>Pseudomonadati</taxon>
        <taxon>Bacteroidota</taxon>
        <taxon>Sphingobacteriia</taxon>
        <taxon>Sphingobacteriales</taxon>
        <taxon>Sphingobacteriaceae</taxon>
        <taxon>Pedobacter</taxon>
    </lineage>
</organism>
<dbReference type="Proteomes" id="UP000240912">
    <property type="component" value="Unassembled WGS sequence"/>
</dbReference>
<proteinExistence type="predicted"/>
<dbReference type="AlphaFoldDB" id="A0A2T3HMP0"/>
<keyword evidence="2" id="KW-1185">Reference proteome</keyword>
<sequence length="261" mass="29404">MKTITHITRIVTLALLCSAFGACKKEKQDVERAMHIVLNGYNGSAGPWQIAIDTVKYTANNYSYNPGTTGTFNIVFPYRGEKERFLTITDTDTKKVLYSKPLPQSGSKAAFNFIYADGRIVEVNPPAADPALNRLGFYVQYSIDNAPFDISMYRKDATTGQEYRYYLAKNVKPKTWVYVDYLPVEHFSTTNDLRATDICFTKAGTTDQWAFEDTETKSQTSAFGFLMPVNAEKGLVQPYFVVPGPGGLLFSRLFFYPERSL</sequence>
<reference evidence="1 2" key="1">
    <citation type="submission" date="2018-03" db="EMBL/GenBank/DDBJ databases">
        <authorList>
            <person name="Keele B.F."/>
        </authorList>
    </citation>
    <scope>NUCLEOTIDE SEQUENCE [LARGE SCALE GENOMIC DNA]</scope>
    <source>
        <strain evidence="1 2">YL28-9</strain>
    </source>
</reference>
<protein>
    <recommendedName>
        <fullName evidence="3">DUF4397 domain-containing protein</fullName>
    </recommendedName>
</protein>
<evidence type="ECO:0000313" key="2">
    <source>
        <dbReference type="Proteomes" id="UP000240912"/>
    </source>
</evidence>
<evidence type="ECO:0000313" key="1">
    <source>
        <dbReference type="EMBL" id="PST83663.1"/>
    </source>
</evidence>
<name>A0A2T3HMP0_9SPHI</name>
<dbReference type="OrthoDB" id="700627at2"/>
<comment type="caution">
    <text evidence="1">The sequence shown here is derived from an EMBL/GenBank/DDBJ whole genome shotgun (WGS) entry which is preliminary data.</text>
</comment>
<dbReference type="PROSITE" id="PS51257">
    <property type="entry name" value="PROKAR_LIPOPROTEIN"/>
    <property type="match status" value="1"/>
</dbReference>